<dbReference type="SMART" id="SM00382">
    <property type="entry name" value="AAA"/>
    <property type="match status" value="1"/>
</dbReference>
<feature type="domain" description="HTH luxR-type" evidence="2">
    <location>
        <begin position="839"/>
        <end position="896"/>
    </location>
</feature>
<dbReference type="Pfam" id="PF00196">
    <property type="entry name" value="GerE"/>
    <property type="match status" value="1"/>
</dbReference>
<dbReference type="Proteomes" id="UP001165368">
    <property type="component" value="Unassembled WGS sequence"/>
</dbReference>
<protein>
    <submittedName>
        <fullName evidence="3">LuxR C-terminal-related transcriptional regulator</fullName>
    </submittedName>
</protein>
<dbReference type="InterPro" id="IPR016032">
    <property type="entry name" value="Sig_transdc_resp-reg_C-effctor"/>
</dbReference>
<reference evidence="3" key="1">
    <citation type="submission" date="2022-01" db="EMBL/GenBank/DDBJ databases">
        <authorList>
            <person name="Jo J.-H."/>
            <person name="Im W.-T."/>
        </authorList>
    </citation>
    <scope>NUCLEOTIDE SEQUENCE</scope>
    <source>
        <strain evidence="3">I2-34</strain>
    </source>
</reference>
<evidence type="ECO:0000259" key="1">
    <source>
        <dbReference type="SMART" id="SM00382"/>
    </source>
</evidence>
<dbReference type="Gene3D" id="1.10.10.10">
    <property type="entry name" value="Winged helix-like DNA-binding domain superfamily/Winged helix DNA-binding domain"/>
    <property type="match status" value="1"/>
</dbReference>
<dbReference type="EMBL" id="JAKLTQ010000001">
    <property type="protein sequence ID" value="MCG2620530.1"/>
    <property type="molecule type" value="Genomic_DNA"/>
</dbReference>
<dbReference type="InterPro" id="IPR003593">
    <property type="entry name" value="AAA+_ATPase"/>
</dbReference>
<comment type="caution">
    <text evidence="3">The sequence shown here is derived from an EMBL/GenBank/DDBJ whole genome shotgun (WGS) entry which is preliminary data.</text>
</comment>
<name>A0ABS9L1L6_9MICC</name>
<dbReference type="InterPro" id="IPR027417">
    <property type="entry name" value="P-loop_NTPase"/>
</dbReference>
<gene>
    <name evidence="3" type="ORF">LVY72_01230</name>
</gene>
<dbReference type="SUPFAM" id="SSF52540">
    <property type="entry name" value="P-loop containing nucleoside triphosphate hydrolases"/>
    <property type="match status" value="1"/>
</dbReference>
<evidence type="ECO:0000313" key="3">
    <source>
        <dbReference type="EMBL" id="MCG2620530.1"/>
    </source>
</evidence>
<dbReference type="InterPro" id="IPR000792">
    <property type="entry name" value="Tscrpt_reg_LuxR_C"/>
</dbReference>
<feature type="domain" description="AAA+ ATPase" evidence="1">
    <location>
        <begin position="53"/>
        <end position="168"/>
    </location>
</feature>
<dbReference type="SUPFAM" id="SSF46894">
    <property type="entry name" value="C-terminal effector domain of the bipartite response regulators"/>
    <property type="match status" value="1"/>
</dbReference>
<dbReference type="SMART" id="SM00421">
    <property type="entry name" value="HTH_LUXR"/>
    <property type="match status" value="1"/>
</dbReference>
<proteinExistence type="predicted"/>
<organism evidence="3 4">
    <name type="scientific">Arthrobacter hankyongi</name>
    <dbReference type="NCBI Taxonomy" id="2904801"/>
    <lineage>
        <taxon>Bacteria</taxon>
        <taxon>Bacillati</taxon>
        <taxon>Actinomycetota</taxon>
        <taxon>Actinomycetes</taxon>
        <taxon>Micrococcales</taxon>
        <taxon>Micrococcaceae</taxon>
        <taxon>Arthrobacter</taxon>
    </lineage>
</organism>
<dbReference type="Gene3D" id="3.40.50.300">
    <property type="entry name" value="P-loop containing nucleotide triphosphate hydrolases"/>
    <property type="match status" value="1"/>
</dbReference>
<dbReference type="RefSeq" id="WP_237817631.1">
    <property type="nucleotide sequence ID" value="NZ_JAKLTQ010000001.1"/>
</dbReference>
<evidence type="ECO:0000313" key="4">
    <source>
        <dbReference type="Proteomes" id="UP001165368"/>
    </source>
</evidence>
<dbReference type="InterPro" id="IPR036388">
    <property type="entry name" value="WH-like_DNA-bd_sf"/>
</dbReference>
<accession>A0ABS9L1L6</accession>
<evidence type="ECO:0000259" key="2">
    <source>
        <dbReference type="SMART" id="SM00421"/>
    </source>
</evidence>
<keyword evidence="4" id="KW-1185">Reference proteome</keyword>
<sequence length="897" mass="95332">MANIALSLPERGRSKGDVRRSAESTLRVVPSWRPFIGREDLVEGARQALVSSAGAGILLVGGAGVGKTTLAQHLVEQYFGQACVVQVRGSAATAQLPFGALGFLLAEAPADALDHPVVGLQEASRLLLDRAAGRKLLIMVENAGELDALSAAVLIQLARARLAKLIVSVTGFPEGGDPFARLWSGGELLRLDLENFTLDESGRFVESLLGGPISRAAVRALWGLTAGNPLFLRLLALEQRSAGVLVQREGLWVLAGRMVHLGEIAQVVRSWLETFTPRQRGVLELLAFAAELPLALLHRRGDEDIVDELQELGVLDVSPAGPATVRLKQPLVAAVLRQTVQPGRSLELWQSIAAGGRPENLNPSAVVRFAEWSLDCGQPLDRPTALEAAGLANRLQDRTAALRLARCVADSSRDPELVLEEARALSALGDPLAAVQAVDRVPLPAVGSLVRTRLLLERHRALRSLPESAAASDGVLPGLRRSAERAEPGTVAGDKHAVDRELTLAEAEQAVYCGRLAQLPAALGQVFDDRSLALHERLGAGVLLGAARSLTGRATEAVGIAEQLEAALGAPQLMPAEQAQVRGGIFMIYLAAGLWTRCAQLLEEDLILGGTGRGMGGELAAGLLHTLCGRAEKGREALEGVIAQLEVADPAGVLPLALAAAAYACALGADQARARRYLQACAQAGQPGPWALRAGSDYFRILTQARLGRRDEAVAELNDCADQAAAGGLHTQMAICLGAAARLGDLASARRLAGSTATGDGPLAQMLHLSAAGQIRNEAGLLLRAGELARNEGNDLLAYELAETVARMAPDEAGRRQARLLQRQTFRKLDRFRNTRRRIQELNDFERDLAVAAGQGRSSTSLAKELHLSPRTVDWHLGKIYSRLQVSGRAELREILA</sequence>